<keyword evidence="5" id="KW-0645">Protease</keyword>
<keyword evidence="2" id="KW-1133">Transmembrane helix</keyword>
<feature type="transmembrane region" description="Helical" evidence="2">
    <location>
        <begin position="34"/>
        <end position="52"/>
    </location>
</feature>
<keyword evidence="2" id="KW-0812">Transmembrane</keyword>
<comment type="similarity">
    <text evidence="1">Belongs to the UPF0177 family.</text>
</comment>
<keyword evidence="5" id="KW-0482">Metalloprotease</keyword>
<proteinExistence type="inferred from homology"/>
<comment type="caution">
    <text evidence="5">The sequence shown here is derived from an EMBL/GenBank/DDBJ whole genome shotgun (WGS) entry which is preliminary data.</text>
</comment>
<dbReference type="InterPro" id="IPR003675">
    <property type="entry name" value="Rce1/LyrA-like_dom"/>
</dbReference>
<evidence type="ECO:0000256" key="1">
    <source>
        <dbReference type="ARBA" id="ARBA00009067"/>
    </source>
</evidence>
<feature type="transmembrane region" description="Helical" evidence="2">
    <location>
        <begin position="137"/>
        <end position="154"/>
    </location>
</feature>
<dbReference type="Pfam" id="PF02517">
    <property type="entry name" value="Rce1-like"/>
    <property type="match status" value="1"/>
</dbReference>
<evidence type="ECO:0000313" key="5">
    <source>
        <dbReference type="EMBL" id="MWV55430.1"/>
    </source>
</evidence>
<reference evidence="5 7" key="1">
    <citation type="submission" date="2019-10" db="EMBL/GenBank/DDBJ databases">
        <title>Streptococcis sp, isolated from the respiratory tract of Marmot.</title>
        <authorList>
            <person name="Zhang G."/>
        </authorList>
    </citation>
    <scope>NUCLEOTIDE SEQUENCE [LARGE SCALE GENOMIC DNA]</scope>
    <source>
        <strain evidence="7">zg-70</strain>
        <strain evidence="5">Zg-70</strain>
    </source>
</reference>
<dbReference type="GO" id="GO:0008237">
    <property type="term" value="F:metallopeptidase activity"/>
    <property type="evidence" value="ECO:0007669"/>
    <property type="project" value="UniProtKB-KW"/>
</dbReference>
<dbReference type="PANTHER" id="PTHR36435">
    <property type="entry name" value="SLR1288 PROTEIN"/>
    <property type="match status" value="1"/>
</dbReference>
<dbReference type="RefSeq" id="WP_154607495.1">
    <property type="nucleotide sequence ID" value="NZ_CP072115.1"/>
</dbReference>
<gene>
    <name evidence="4" type="ORF">GGG87_01020</name>
    <name evidence="5" type="ORF">GGH11_00265</name>
</gene>
<feature type="transmembrane region" description="Helical" evidence="2">
    <location>
        <begin position="73"/>
        <end position="93"/>
    </location>
</feature>
<feature type="domain" description="CAAX prenyl protease 2/Lysostaphin resistance protein A-like" evidence="3">
    <location>
        <begin position="98"/>
        <end position="200"/>
    </location>
</feature>
<evidence type="ECO:0000313" key="4">
    <source>
        <dbReference type="EMBL" id="MTB63592.1"/>
    </source>
</evidence>
<evidence type="ECO:0000259" key="3">
    <source>
        <dbReference type="Pfam" id="PF02517"/>
    </source>
</evidence>
<reference evidence="4 6" key="2">
    <citation type="submission" date="2019-11" db="EMBL/GenBank/DDBJ databases">
        <title>Streptococcis sp. isolated from the respiratory tract of Marmot.</title>
        <authorList>
            <person name="Zhang G."/>
        </authorList>
    </citation>
    <scope>NUCLEOTIDE SEQUENCE [LARGE SCALE GENOMIC DNA]</scope>
    <source>
        <strain evidence="6">zg-86</strain>
        <strain evidence="4">Zg-86</strain>
    </source>
</reference>
<dbReference type="GO" id="GO:0080120">
    <property type="term" value="P:CAAX-box protein maturation"/>
    <property type="evidence" value="ECO:0007669"/>
    <property type="project" value="UniProtKB-ARBA"/>
</dbReference>
<dbReference type="EMBL" id="WUBJ01000001">
    <property type="protein sequence ID" value="MWV55430.1"/>
    <property type="molecule type" value="Genomic_DNA"/>
</dbReference>
<dbReference type="Proteomes" id="UP000435423">
    <property type="component" value="Unassembled WGS sequence"/>
</dbReference>
<dbReference type="EMBL" id="WLCG01000001">
    <property type="protein sequence ID" value="MTB63592.1"/>
    <property type="molecule type" value="Genomic_DNA"/>
</dbReference>
<evidence type="ECO:0000313" key="6">
    <source>
        <dbReference type="Proteomes" id="UP000435060"/>
    </source>
</evidence>
<organism evidence="5 7">
    <name type="scientific">Streptococcus zhangguiae</name>
    <dbReference type="NCBI Taxonomy" id="2664091"/>
    <lineage>
        <taxon>Bacteria</taxon>
        <taxon>Bacillati</taxon>
        <taxon>Bacillota</taxon>
        <taxon>Bacilli</taxon>
        <taxon>Lactobacillales</taxon>
        <taxon>Streptococcaceae</taxon>
        <taxon>Streptococcus</taxon>
    </lineage>
</organism>
<keyword evidence="2" id="KW-0472">Membrane</keyword>
<feature type="transmembrane region" description="Helical" evidence="2">
    <location>
        <begin position="215"/>
        <end position="234"/>
    </location>
</feature>
<dbReference type="AlphaFoldDB" id="A0A6I4RCD1"/>
<name>A0A6I4RCD1_9STRE</name>
<keyword evidence="6" id="KW-1185">Reference proteome</keyword>
<dbReference type="GO" id="GO:0004175">
    <property type="term" value="F:endopeptidase activity"/>
    <property type="evidence" value="ECO:0007669"/>
    <property type="project" value="UniProtKB-ARBA"/>
</dbReference>
<evidence type="ECO:0000256" key="2">
    <source>
        <dbReference type="SAM" id="Phobius"/>
    </source>
</evidence>
<protein>
    <submittedName>
        <fullName evidence="5">CPBP family intramembrane metalloprotease</fullName>
    </submittedName>
</protein>
<evidence type="ECO:0000313" key="7">
    <source>
        <dbReference type="Proteomes" id="UP000435423"/>
    </source>
</evidence>
<accession>A0A6I4RCD1</accession>
<dbReference type="PANTHER" id="PTHR36435:SF1">
    <property type="entry name" value="CAAX AMINO TERMINAL PROTEASE FAMILY PROTEIN"/>
    <property type="match status" value="1"/>
</dbReference>
<keyword evidence="5" id="KW-0378">Hydrolase</keyword>
<dbReference type="Proteomes" id="UP000435060">
    <property type="component" value="Unassembled WGS sequence"/>
</dbReference>
<dbReference type="InterPro" id="IPR052710">
    <property type="entry name" value="CAAX_protease"/>
</dbReference>
<sequence>MSKETTRTLFLCSLLLLVANWGLGFLDYFLSGTTYYVIKTGLLALIVFLAIHRPLRIKVPLQPKVGLLEQLRVNWLSLVYLFLISIPLLLLGLTKNQHYLPTALTVALGAGFIEEYLCRGILLQVALKDGIHSYKQVLQAVFVSSLIFGLAHLVNLRVQDLDVTLYQVYYATAMGVYFAAVVLRTGSLWWTIFIHFMIDLGTILATAGVESTSKPNGIAIGIWLVVMLIGLILIRPKQVQRLMATQTLANSEKIN</sequence>